<reference evidence="3 4" key="1">
    <citation type="submission" date="2020-02" db="EMBL/GenBank/DDBJ databases">
        <authorList>
            <person name="Hogendoorn C."/>
        </authorList>
    </citation>
    <scope>NUCLEOTIDE SEQUENCE [LARGE SCALE GENOMIC DNA]</scope>
    <source>
        <strain evidence="3">METHB21</strain>
    </source>
</reference>
<keyword evidence="2" id="KW-0732">Signal</keyword>
<gene>
    <name evidence="3" type="ORF">METHB2_640001</name>
</gene>
<proteinExistence type="predicted"/>
<dbReference type="Proteomes" id="UP000494216">
    <property type="component" value="Unassembled WGS sequence"/>
</dbReference>
<evidence type="ECO:0000256" key="2">
    <source>
        <dbReference type="SAM" id="SignalP"/>
    </source>
</evidence>
<feature type="compositionally biased region" description="Gly residues" evidence="1">
    <location>
        <begin position="44"/>
        <end position="61"/>
    </location>
</feature>
<comment type="caution">
    <text evidence="3">The sequence shown here is derived from an EMBL/GenBank/DDBJ whole genome shotgun (WGS) entry which is preliminary data.</text>
</comment>
<keyword evidence="4" id="KW-1185">Reference proteome</keyword>
<feature type="region of interest" description="Disordered" evidence="1">
    <location>
        <begin position="44"/>
        <end position="70"/>
    </location>
</feature>
<organism evidence="3 4">
    <name type="scientific">Candidatus Methylobacter favarea</name>
    <dbReference type="NCBI Taxonomy" id="2707345"/>
    <lineage>
        <taxon>Bacteria</taxon>
        <taxon>Pseudomonadati</taxon>
        <taxon>Pseudomonadota</taxon>
        <taxon>Gammaproteobacteria</taxon>
        <taxon>Methylococcales</taxon>
        <taxon>Methylococcaceae</taxon>
        <taxon>Methylobacter</taxon>
    </lineage>
</organism>
<feature type="chain" id="PRO_5035930429" description="Zinc resistance-associated protein" evidence="2">
    <location>
        <begin position="24"/>
        <end position="128"/>
    </location>
</feature>
<protein>
    <recommendedName>
        <fullName evidence="5">Zinc resistance-associated protein</fullName>
    </recommendedName>
</protein>
<accession>A0A8S0Y6V4</accession>
<evidence type="ECO:0008006" key="5">
    <source>
        <dbReference type="Google" id="ProtNLM"/>
    </source>
</evidence>
<dbReference type="RefSeq" id="WP_174627076.1">
    <property type="nucleotide sequence ID" value="NZ_CADCXN010000096.1"/>
</dbReference>
<feature type="signal peptide" evidence="2">
    <location>
        <begin position="1"/>
        <end position="23"/>
    </location>
</feature>
<dbReference type="AlphaFoldDB" id="A0A8S0Y6V4"/>
<evidence type="ECO:0000313" key="3">
    <source>
        <dbReference type="EMBL" id="CAA9892289.1"/>
    </source>
</evidence>
<name>A0A8S0Y6V4_9GAMM</name>
<dbReference type="EMBL" id="CADCXN010000096">
    <property type="protein sequence ID" value="CAA9892289.1"/>
    <property type="molecule type" value="Genomic_DNA"/>
</dbReference>
<evidence type="ECO:0000313" key="4">
    <source>
        <dbReference type="Proteomes" id="UP000494216"/>
    </source>
</evidence>
<evidence type="ECO:0000256" key="1">
    <source>
        <dbReference type="SAM" id="MobiDB-lite"/>
    </source>
</evidence>
<sequence>MKHLYTSTAAFLLIFPLSMTSLAADPQKAAEPMKGMGMGMGMGQNQGQGMHQGMGMMGMGGMTEAQKDQHMRSMQEHMLMMHDLSNQILAEKDPAKKESLKKQQLELMKAQHEQMMQHRQQKMQEHKQ</sequence>